<name>L8JM26_9BACT</name>
<keyword evidence="3" id="KW-1185">Reference proteome</keyword>
<comment type="caution">
    <text evidence="2">The sequence shown here is derived from an EMBL/GenBank/DDBJ whole genome shotgun (WGS) entry which is preliminary data.</text>
</comment>
<protein>
    <recommendedName>
        <fullName evidence="4">DUF748 domain-containing protein</fullName>
    </recommendedName>
</protein>
<dbReference type="PANTHER" id="PTHR30441">
    <property type="entry name" value="DUF748 DOMAIN-CONTAINING PROTEIN"/>
    <property type="match status" value="1"/>
</dbReference>
<evidence type="ECO:0000256" key="1">
    <source>
        <dbReference type="SAM" id="Phobius"/>
    </source>
</evidence>
<dbReference type="InterPro" id="IPR052894">
    <property type="entry name" value="AsmA-related"/>
</dbReference>
<keyword evidence="1" id="KW-0812">Transmembrane</keyword>
<evidence type="ECO:0000313" key="2">
    <source>
        <dbReference type="EMBL" id="ELR69258.1"/>
    </source>
</evidence>
<accession>L8JM26</accession>
<dbReference type="Pfam" id="PF05359">
    <property type="entry name" value="DUF748"/>
    <property type="match status" value="1"/>
</dbReference>
<sequence>MWPLKNNYIQMKRSVKRSVKILLIVVVILVAIRIYLPFWVTDYVNKVLDGVPGYSGSIEDVDLHLYRGAYRIHKLKMVKTGEGLPEPFLDIDVIDLSVQWDALFDGRLVGEVSLVDAKANFITSVSNESEAEQTGGEADWTEPIKELMPLEINRFSVHNGKIAFKDYTAEPKVDISLDSLTLNATNLSNVENKEVELPSDVRATATSIGGGRLDMMGKANLLKKIPDLDLEVQFEGVSLPALNDFTQAYAKLDFEKGVFNLYSELAVSDGILTGYVKPVLTDIKLIDFSEDKKKPLEMAWEAVSGLILELFENQPKDQFATKIPMQGDLNNVKSAVWPTIGNIFKNAFIQAFKKKTDDSVSFDDLKKSQDD</sequence>
<feature type="transmembrane region" description="Helical" evidence="1">
    <location>
        <begin position="21"/>
        <end position="40"/>
    </location>
</feature>
<dbReference type="EMBL" id="AMZN01000081">
    <property type="protein sequence ID" value="ELR69258.1"/>
    <property type="molecule type" value="Genomic_DNA"/>
</dbReference>
<evidence type="ECO:0000313" key="3">
    <source>
        <dbReference type="Proteomes" id="UP000011135"/>
    </source>
</evidence>
<evidence type="ECO:0008006" key="4">
    <source>
        <dbReference type="Google" id="ProtNLM"/>
    </source>
</evidence>
<dbReference type="AlphaFoldDB" id="L8JM26"/>
<gene>
    <name evidence="2" type="ORF">C900_05329</name>
</gene>
<organism evidence="2 3">
    <name type="scientific">Fulvivirga imtechensis AK7</name>
    <dbReference type="NCBI Taxonomy" id="1237149"/>
    <lineage>
        <taxon>Bacteria</taxon>
        <taxon>Pseudomonadati</taxon>
        <taxon>Bacteroidota</taxon>
        <taxon>Cytophagia</taxon>
        <taxon>Cytophagales</taxon>
        <taxon>Fulvivirgaceae</taxon>
        <taxon>Fulvivirga</taxon>
    </lineage>
</organism>
<keyword evidence="1" id="KW-1133">Transmembrane helix</keyword>
<dbReference type="GO" id="GO:0005886">
    <property type="term" value="C:plasma membrane"/>
    <property type="evidence" value="ECO:0007669"/>
    <property type="project" value="TreeGrafter"/>
</dbReference>
<dbReference type="STRING" id="1237149.C900_05329"/>
<dbReference type="GO" id="GO:0090313">
    <property type="term" value="P:regulation of protein targeting to membrane"/>
    <property type="evidence" value="ECO:0007669"/>
    <property type="project" value="TreeGrafter"/>
</dbReference>
<keyword evidence="1" id="KW-0472">Membrane</keyword>
<proteinExistence type="predicted"/>
<dbReference type="eggNOG" id="COG2982">
    <property type="taxonomic scope" value="Bacteria"/>
</dbReference>
<dbReference type="PANTHER" id="PTHR30441:SF8">
    <property type="entry name" value="DUF748 DOMAIN-CONTAINING PROTEIN"/>
    <property type="match status" value="1"/>
</dbReference>
<reference evidence="2 3" key="1">
    <citation type="submission" date="2012-12" db="EMBL/GenBank/DDBJ databases">
        <title>Genome assembly of Fulvivirga imtechensis AK7.</title>
        <authorList>
            <person name="Nupur N."/>
            <person name="Khatri I."/>
            <person name="Kumar R."/>
            <person name="Subramanian S."/>
            <person name="Pinnaka A."/>
        </authorList>
    </citation>
    <scope>NUCLEOTIDE SEQUENCE [LARGE SCALE GENOMIC DNA]</scope>
    <source>
        <strain evidence="2 3">AK7</strain>
    </source>
</reference>
<dbReference type="InterPro" id="IPR008023">
    <property type="entry name" value="DUF748"/>
</dbReference>
<dbReference type="Proteomes" id="UP000011135">
    <property type="component" value="Unassembled WGS sequence"/>
</dbReference>